<keyword evidence="8 13" id="KW-0808">Transferase</keyword>
<dbReference type="Gene3D" id="3.30.160.270">
    <property type="match status" value="1"/>
</dbReference>
<comment type="pathway">
    <text evidence="3">Amino-acid biosynthesis; L-leucine biosynthesis; L-leucine from 3-methyl-2-oxobutanoate: step 1/4.</text>
</comment>
<evidence type="ECO:0000313" key="16">
    <source>
        <dbReference type="Proteomes" id="UP001302978"/>
    </source>
</evidence>
<evidence type="ECO:0000256" key="4">
    <source>
        <dbReference type="ARBA" id="ARBA00006154"/>
    </source>
</evidence>
<sequence length="515" mass="55416">MNKLTRGVVFYAPEQKKQNSNRTITIFDTTLRDGEQTPGVTIPFDKKIEIASQLDKLGVDAIEAGFPISSPGDKESVKKIAGLGLNADVCGLARSVIKDIDACIDCDVDMVHVFIPTSDVQREYTIKKTREEALNSAVEMVEYIKSHGFKCMFSPMDATRTDFEYLVEIVKAVKAAGCDIVNIPDTVGVMVPTSTYELIYNLKKNVDMKYDMHCHNDFGLANANSITAVEAGADQVQVTVNGIGERAGNASLAEVVMALSSIYGFKTNIKTEYLTETSKMVEKYSGIKMPPMLPVCGENAFSHESGIHSQGVLAKSDTFEPGVMTPEMVGQKRRIVLGKHAGRHAVLQNLEAVNIHPTEEQLTEILTKIKEIGDRGKTVTDADLYVVASVVLGKKGMDEAIKLKEVSVMTGNIVTPTAVIRAEVNGKETIAAQTGVGPVDAALRAAEEIVGDTTYKIEEFSIEAIAGGSDSLARVTIVLANERGKSVTAKSANADIVMASVEALINAMNALAGMD</sequence>
<dbReference type="GO" id="GO:0009098">
    <property type="term" value="P:L-leucine biosynthetic process"/>
    <property type="evidence" value="ECO:0007669"/>
    <property type="project" value="UniProtKB-KW"/>
</dbReference>
<evidence type="ECO:0000256" key="6">
    <source>
        <dbReference type="ARBA" id="ARBA00022430"/>
    </source>
</evidence>
<dbReference type="Proteomes" id="UP001302978">
    <property type="component" value="Chromosome"/>
</dbReference>
<dbReference type="PANTHER" id="PTHR10277:SF9">
    <property type="entry name" value="2-ISOPROPYLMALATE SYNTHASE 1, CHLOROPLASTIC-RELATED"/>
    <property type="match status" value="1"/>
</dbReference>
<evidence type="ECO:0000256" key="11">
    <source>
        <dbReference type="ARBA" id="ARBA00030312"/>
    </source>
</evidence>
<dbReference type="GO" id="GO:0003852">
    <property type="term" value="F:2-isopropylmalate synthase activity"/>
    <property type="evidence" value="ECO:0007669"/>
    <property type="project" value="UniProtKB-EC"/>
</dbReference>
<name>A0AA96UZZ5_9EURY</name>
<evidence type="ECO:0000256" key="10">
    <source>
        <dbReference type="ARBA" id="ARBA00029993"/>
    </source>
</evidence>
<dbReference type="Gene3D" id="1.10.238.260">
    <property type="match status" value="1"/>
</dbReference>
<dbReference type="FunFam" id="1.10.238.260:FF:000001">
    <property type="entry name" value="2-isopropylmalate synthase"/>
    <property type="match status" value="1"/>
</dbReference>
<keyword evidence="16" id="KW-1185">Reference proteome</keyword>
<dbReference type="InterPro" id="IPR002034">
    <property type="entry name" value="AIPM/Hcit_synth_CS"/>
</dbReference>
<comment type="function">
    <text evidence="2">Catalyzes the condensation of the acetyl group of acetyl-CoA with 3-methyl-2-oxobutanoate (2-oxoisovalerate) to form 3-carboxy-3-hydroxy-4-methylpentanoate (2-isopropylmalate).</text>
</comment>
<dbReference type="RefSeq" id="WP_316556960.1">
    <property type="nucleotide sequence ID" value="NZ_CP131059.1"/>
</dbReference>
<organism evidence="15 16">
    <name type="scientific">Methanimicrococcus hongohii</name>
    <dbReference type="NCBI Taxonomy" id="3028295"/>
    <lineage>
        <taxon>Archaea</taxon>
        <taxon>Methanobacteriati</taxon>
        <taxon>Methanobacteriota</taxon>
        <taxon>Stenosarchaea group</taxon>
        <taxon>Methanomicrobia</taxon>
        <taxon>Methanosarcinales</taxon>
        <taxon>Methanosarcinaceae</taxon>
        <taxon>Methanimicrococcus</taxon>
    </lineage>
</organism>
<dbReference type="EC" id="2.3.3.13" evidence="5"/>
<dbReference type="InterPro" id="IPR054691">
    <property type="entry name" value="LeuA/HCS_post-cat"/>
</dbReference>
<keyword evidence="6" id="KW-0432">Leucine biosynthesis</keyword>
<comment type="catalytic activity">
    <reaction evidence="1">
        <text>3-methyl-2-oxobutanoate + acetyl-CoA + H2O = (2S)-2-isopropylmalate + CoA + H(+)</text>
        <dbReference type="Rhea" id="RHEA:21524"/>
        <dbReference type="ChEBI" id="CHEBI:1178"/>
        <dbReference type="ChEBI" id="CHEBI:11851"/>
        <dbReference type="ChEBI" id="CHEBI:15377"/>
        <dbReference type="ChEBI" id="CHEBI:15378"/>
        <dbReference type="ChEBI" id="CHEBI:57287"/>
        <dbReference type="ChEBI" id="CHEBI:57288"/>
        <dbReference type="EC" id="2.3.3.13"/>
    </reaction>
</comment>
<evidence type="ECO:0000256" key="12">
    <source>
        <dbReference type="ARBA" id="ARBA00069691"/>
    </source>
</evidence>
<evidence type="ECO:0000259" key="14">
    <source>
        <dbReference type="PROSITE" id="PS50991"/>
    </source>
</evidence>
<dbReference type="PROSITE" id="PS50991">
    <property type="entry name" value="PYR_CT"/>
    <property type="match status" value="1"/>
</dbReference>
<dbReference type="SUPFAM" id="SSF110921">
    <property type="entry name" value="2-isopropylmalate synthase LeuA, allosteric (dimerisation) domain"/>
    <property type="match status" value="1"/>
</dbReference>
<dbReference type="CDD" id="cd07940">
    <property type="entry name" value="DRE_TIM_IPMS"/>
    <property type="match status" value="1"/>
</dbReference>
<dbReference type="Pfam" id="PF00682">
    <property type="entry name" value="HMGL-like"/>
    <property type="match status" value="1"/>
</dbReference>
<comment type="similarity">
    <text evidence="4 13">Belongs to the alpha-IPM synthase/homocitrate synthase family.</text>
</comment>
<dbReference type="Pfam" id="PF22617">
    <property type="entry name" value="HCS_D2"/>
    <property type="match status" value="1"/>
</dbReference>
<evidence type="ECO:0000256" key="9">
    <source>
        <dbReference type="ARBA" id="ARBA00023304"/>
    </source>
</evidence>
<dbReference type="PANTHER" id="PTHR10277">
    <property type="entry name" value="HOMOCITRATE SYNTHASE-RELATED"/>
    <property type="match status" value="1"/>
</dbReference>
<evidence type="ECO:0000256" key="1">
    <source>
        <dbReference type="ARBA" id="ARBA00000064"/>
    </source>
</evidence>
<keyword evidence="9" id="KW-0100">Branched-chain amino acid biosynthesis</keyword>
<evidence type="ECO:0000256" key="3">
    <source>
        <dbReference type="ARBA" id="ARBA00004689"/>
    </source>
</evidence>
<dbReference type="InterPro" id="IPR013709">
    <property type="entry name" value="2-isopropylmalate_synth_dimer"/>
</dbReference>
<dbReference type="InterPro" id="IPR050073">
    <property type="entry name" value="2-IPM_HCS-like"/>
</dbReference>
<dbReference type="InterPro" id="IPR011830">
    <property type="entry name" value="LEU1_arch"/>
</dbReference>
<dbReference type="FunFam" id="3.20.20.70:FF:000010">
    <property type="entry name" value="2-isopropylmalate synthase"/>
    <property type="match status" value="1"/>
</dbReference>
<dbReference type="Gene3D" id="3.20.20.70">
    <property type="entry name" value="Aldolase class I"/>
    <property type="match status" value="1"/>
</dbReference>
<dbReference type="AlphaFoldDB" id="A0AA96UZZ5"/>
<dbReference type="InterPro" id="IPR036230">
    <property type="entry name" value="LeuA_allosteric_dom_sf"/>
</dbReference>
<gene>
    <name evidence="15" type="primary">leuA_2</name>
    <name evidence="15" type="ORF">MmiHf6_11220</name>
</gene>
<keyword evidence="7" id="KW-0028">Amino-acid biosynthesis</keyword>
<dbReference type="SMART" id="SM00917">
    <property type="entry name" value="LeuA_dimer"/>
    <property type="match status" value="1"/>
</dbReference>
<keyword evidence="15" id="KW-0012">Acyltransferase</keyword>
<dbReference type="GeneID" id="85195690"/>
<feature type="domain" description="Pyruvate carboxyltransferase" evidence="14">
    <location>
        <begin position="24"/>
        <end position="275"/>
    </location>
</feature>
<dbReference type="PROSITE" id="PS00815">
    <property type="entry name" value="AIPM_HOMOCIT_SYNTH_1"/>
    <property type="match status" value="1"/>
</dbReference>
<evidence type="ECO:0000256" key="2">
    <source>
        <dbReference type="ARBA" id="ARBA00003715"/>
    </source>
</evidence>
<dbReference type="EMBL" id="CP131059">
    <property type="protein sequence ID" value="WNY23801.1"/>
    <property type="molecule type" value="Genomic_DNA"/>
</dbReference>
<evidence type="ECO:0000256" key="13">
    <source>
        <dbReference type="RuleBase" id="RU003523"/>
    </source>
</evidence>
<dbReference type="InterPro" id="IPR000891">
    <property type="entry name" value="PYR_CT"/>
</dbReference>
<evidence type="ECO:0000256" key="8">
    <source>
        <dbReference type="ARBA" id="ARBA00022679"/>
    </source>
</evidence>
<evidence type="ECO:0000256" key="5">
    <source>
        <dbReference type="ARBA" id="ARBA00012973"/>
    </source>
</evidence>
<dbReference type="NCBIfam" id="TIGR02090">
    <property type="entry name" value="LEU1_arch"/>
    <property type="match status" value="1"/>
</dbReference>
<dbReference type="Pfam" id="PF08502">
    <property type="entry name" value="LeuA_dimer"/>
    <property type="match status" value="1"/>
</dbReference>
<dbReference type="NCBIfam" id="NF002085">
    <property type="entry name" value="PRK00915.1-2"/>
    <property type="match status" value="1"/>
</dbReference>
<reference evidence="15 16" key="1">
    <citation type="submission" date="2023-07" db="EMBL/GenBank/DDBJ databases">
        <title>Closed genoem sequence of Methanomicrococcus sp. Hf6.</title>
        <authorList>
            <person name="Poehlein A."/>
            <person name="Protasov E."/>
            <person name="Platt K."/>
            <person name="Reeh H."/>
            <person name="Daniel R."/>
            <person name="Brune A."/>
        </authorList>
    </citation>
    <scope>NUCLEOTIDE SEQUENCE [LARGE SCALE GENOMIC DNA]</scope>
    <source>
        <strain evidence="15 16">Hf6</strain>
    </source>
</reference>
<protein>
    <recommendedName>
        <fullName evidence="12">Probable 2-isopropylmalate synthase</fullName>
        <ecNumber evidence="5">2.3.3.13</ecNumber>
    </recommendedName>
    <alternativeName>
        <fullName evidence="10">Alpha-IPM synthase</fullName>
    </alternativeName>
    <alternativeName>
        <fullName evidence="11">Alpha-isopropylmalate synthase</fullName>
    </alternativeName>
</protein>
<dbReference type="GO" id="GO:0019298">
    <property type="term" value="P:coenzyme B biosynthetic process"/>
    <property type="evidence" value="ECO:0007669"/>
    <property type="project" value="TreeGrafter"/>
</dbReference>
<accession>A0AA96UZZ5</accession>
<dbReference type="InterPro" id="IPR013785">
    <property type="entry name" value="Aldolase_TIM"/>
</dbReference>
<evidence type="ECO:0000256" key="7">
    <source>
        <dbReference type="ARBA" id="ARBA00022605"/>
    </source>
</evidence>
<evidence type="ECO:0000313" key="15">
    <source>
        <dbReference type="EMBL" id="WNY23801.1"/>
    </source>
</evidence>
<dbReference type="SUPFAM" id="SSF51569">
    <property type="entry name" value="Aldolase"/>
    <property type="match status" value="1"/>
</dbReference>
<dbReference type="KEGG" id="mehf:MmiHf6_11220"/>
<proteinExistence type="inferred from homology"/>